<accession>A0A3N6RT31</accession>
<dbReference type="OrthoDB" id="459822at2"/>
<dbReference type="PANTHER" id="PTHR47152">
    <property type="entry name" value="SLR2084 PROTEIN-RELATED"/>
    <property type="match status" value="1"/>
</dbReference>
<dbReference type="Gene3D" id="3.90.1570.10">
    <property type="entry name" value="tt1808, chain A"/>
    <property type="match status" value="1"/>
</dbReference>
<dbReference type="CDD" id="cd06260">
    <property type="entry name" value="DUF820-like"/>
    <property type="match status" value="1"/>
</dbReference>
<evidence type="ECO:0000259" key="1">
    <source>
        <dbReference type="Pfam" id="PF05685"/>
    </source>
</evidence>
<dbReference type="InterPro" id="IPR011335">
    <property type="entry name" value="Restrct_endonuc-II-like"/>
</dbReference>
<dbReference type="InterPro" id="IPR008538">
    <property type="entry name" value="Uma2"/>
</dbReference>
<evidence type="ECO:0000313" key="2">
    <source>
        <dbReference type="EMBL" id="RQH46435.1"/>
    </source>
</evidence>
<protein>
    <submittedName>
        <fullName evidence="2">Uma2 family endonuclease</fullName>
    </submittedName>
</protein>
<organism evidence="2 3">
    <name type="scientific">Okeania hirsuta</name>
    <dbReference type="NCBI Taxonomy" id="1458930"/>
    <lineage>
        <taxon>Bacteria</taxon>
        <taxon>Bacillati</taxon>
        <taxon>Cyanobacteriota</taxon>
        <taxon>Cyanophyceae</taxon>
        <taxon>Oscillatoriophycideae</taxon>
        <taxon>Oscillatoriales</taxon>
        <taxon>Microcoleaceae</taxon>
        <taxon>Okeania</taxon>
    </lineage>
</organism>
<keyword evidence="2" id="KW-0540">Nuclease</keyword>
<evidence type="ECO:0000313" key="3">
    <source>
        <dbReference type="Proteomes" id="UP000269154"/>
    </source>
</evidence>
<proteinExistence type="predicted"/>
<dbReference type="GO" id="GO:0004519">
    <property type="term" value="F:endonuclease activity"/>
    <property type="evidence" value="ECO:0007669"/>
    <property type="project" value="UniProtKB-KW"/>
</dbReference>
<sequence length="224" mass="25668">MNKTQTQLPTDTWITATWEEYIQIIEDPSYEKAKVYYHNGGLRIEMSPANKHSKDHMVITTIVNLFAMAKKIKVDGRNECIYRKTGLRVAQPDASYYFRENADVVSWEASIIDLDIYPPPNLVIEVANTSLADDKGEKRLLYEAMNVAEYWIVDVQKLEVIAFAIANGGSQRINQSQVLPGLAISLLEEALQRTRQENQLDIYTWLFSQFQYQEIGRLISGCLI</sequence>
<dbReference type="RefSeq" id="WP_124154558.1">
    <property type="nucleotide sequence ID" value="NZ_CAWOLW010000335.1"/>
</dbReference>
<reference evidence="2 3" key="1">
    <citation type="journal article" date="2018" name="ACS Chem. Biol.">
        <title>Ketoreductase domain dysfunction expands chemodiversity: malyngamide biosynthesis in the cyanobacterium Okeania hirsuta.</title>
        <authorList>
            <person name="Moss N.A."/>
            <person name="Leao T."/>
            <person name="Rankin M."/>
            <person name="McCullough T.M."/>
            <person name="Qu P."/>
            <person name="Korobeynikov A."/>
            <person name="Smith J.L."/>
            <person name="Gerwick L."/>
            <person name="Gerwick W.H."/>
        </authorList>
    </citation>
    <scope>NUCLEOTIDE SEQUENCE [LARGE SCALE GENOMIC DNA]</scope>
    <source>
        <strain evidence="2 3">PAB10Feb10-1</strain>
    </source>
</reference>
<feature type="domain" description="Putative restriction endonuclease" evidence="1">
    <location>
        <begin position="18"/>
        <end position="192"/>
    </location>
</feature>
<dbReference type="EMBL" id="RCBY01000040">
    <property type="protein sequence ID" value="RQH46435.1"/>
    <property type="molecule type" value="Genomic_DNA"/>
</dbReference>
<dbReference type="Pfam" id="PF05685">
    <property type="entry name" value="Uma2"/>
    <property type="match status" value="1"/>
</dbReference>
<dbReference type="Proteomes" id="UP000269154">
    <property type="component" value="Unassembled WGS sequence"/>
</dbReference>
<keyword evidence="2" id="KW-0378">Hydrolase</keyword>
<keyword evidence="3" id="KW-1185">Reference proteome</keyword>
<comment type="caution">
    <text evidence="2">The sequence shown here is derived from an EMBL/GenBank/DDBJ whole genome shotgun (WGS) entry which is preliminary data.</text>
</comment>
<dbReference type="InterPro" id="IPR012296">
    <property type="entry name" value="Nuclease_put_TT1808"/>
</dbReference>
<dbReference type="AlphaFoldDB" id="A0A3N6RT31"/>
<name>A0A3N6RT31_9CYAN</name>
<keyword evidence="2" id="KW-0255">Endonuclease</keyword>
<dbReference type="SUPFAM" id="SSF52980">
    <property type="entry name" value="Restriction endonuclease-like"/>
    <property type="match status" value="1"/>
</dbReference>
<gene>
    <name evidence="2" type="ORF">D5R40_09765</name>
</gene>